<keyword evidence="2" id="KW-0479">Metal-binding</keyword>
<dbReference type="GO" id="GO:0050661">
    <property type="term" value="F:NADP binding"/>
    <property type="evidence" value="ECO:0007669"/>
    <property type="project" value="TreeGrafter"/>
</dbReference>
<dbReference type="GO" id="GO:0046872">
    <property type="term" value="F:metal ion binding"/>
    <property type="evidence" value="ECO:0007669"/>
    <property type="project" value="UniProtKB-KW"/>
</dbReference>
<evidence type="ECO:0000313" key="14">
    <source>
        <dbReference type="EMBL" id="AFM23414.1"/>
    </source>
</evidence>
<evidence type="ECO:0000259" key="13">
    <source>
        <dbReference type="PROSITE" id="PS51379"/>
    </source>
</evidence>
<evidence type="ECO:0000256" key="12">
    <source>
        <dbReference type="ARBA" id="ARBA00049728"/>
    </source>
</evidence>
<organism evidence="14 15">
    <name type="scientific">Desulfomonile tiedjei (strain ATCC 49306 / DSM 6799 / DCB-1)</name>
    <dbReference type="NCBI Taxonomy" id="706587"/>
    <lineage>
        <taxon>Bacteria</taxon>
        <taxon>Pseudomonadati</taxon>
        <taxon>Thermodesulfobacteriota</taxon>
        <taxon>Desulfomonilia</taxon>
        <taxon>Desulfomonilales</taxon>
        <taxon>Desulfomonilaceae</taxon>
        <taxon>Desulfomonile</taxon>
    </lineage>
</organism>
<evidence type="ECO:0000256" key="6">
    <source>
        <dbReference type="ARBA" id="ARBA00030119"/>
    </source>
</evidence>
<keyword evidence="15" id="KW-1185">Reference proteome</keyword>
<dbReference type="EC" id="1.3.1.1" evidence="12"/>
<dbReference type="STRING" id="706587.Desti_0688"/>
<accession>I4C1H3</accession>
<dbReference type="Gene3D" id="3.30.70.20">
    <property type="match status" value="1"/>
</dbReference>
<evidence type="ECO:0000256" key="1">
    <source>
        <dbReference type="ARBA" id="ARBA00010804"/>
    </source>
</evidence>
<evidence type="ECO:0000256" key="2">
    <source>
        <dbReference type="ARBA" id="ARBA00022723"/>
    </source>
</evidence>
<keyword evidence="4" id="KW-0408">Iron</keyword>
<dbReference type="GO" id="GO:0006212">
    <property type="term" value="P:uracil catabolic process"/>
    <property type="evidence" value="ECO:0007669"/>
    <property type="project" value="TreeGrafter"/>
</dbReference>
<evidence type="ECO:0000256" key="10">
    <source>
        <dbReference type="ARBA" id="ARBA00049578"/>
    </source>
</evidence>
<feature type="domain" description="4Fe-4S ferredoxin-type" evidence="13">
    <location>
        <begin position="338"/>
        <end position="363"/>
    </location>
</feature>
<dbReference type="HOGENOM" id="CLU_042042_4_3_7"/>
<gene>
    <name evidence="14" type="ordered locus">Desti_0688</name>
</gene>
<dbReference type="GO" id="GO:0005737">
    <property type="term" value="C:cytoplasm"/>
    <property type="evidence" value="ECO:0007669"/>
    <property type="project" value="InterPro"/>
</dbReference>
<dbReference type="InterPro" id="IPR017900">
    <property type="entry name" value="4Fe4S_Fe_S_CS"/>
</dbReference>
<keyword evidence="3" id="KW-0560">Oxidoreductase</keyword>
<comment type="catalytic activity">
    <reaction evidence="8">
        <text>5,6-dihydrothymine + NAD(+) = thymine + NADH + H(+)</text>
        <dbReference type="Rhea" id="RHEA:28791"/>
        <dbReference type="ChEBI" id="CHEBI:15378"/>
        <dbReference type="ChEBI" id="CHEBI:17821"/>
        <dbReference type="ChEBI" id="CHEBI:27468"/>
        <dbReference type="ChEBI" id="CHEBI:57540"/>
        <dbReference type="ChEBI" id="CHEBI:57945"/>
        <dbReference type="EC" id="1.3.1.1"/>
    </reaction>
</comment>
<evidence type="ECO:0000256" key="7">
    <source>
        <dbReference type="ARBA" id="ARBA00032722"/>
    </source>
</evidence>
<evidence type="ECO:0000256" key="4">
    <source>
        <dbReference type="ARBA" id="ARBA00023004"/>
    </source>
</evidence>
<dbReference type="GO" id="GO:0002058">
    <property type="term" value="F:uracil binding"/>
    <property type="evidence" value="ECO:0007669"/>
    <property type="project" value="TreeGrafter"/>
</dbReference>
<dbReference type="Proteomes" id="UP000006055">
    <property type="component" value="Chromosome"/>
</dbReference>
<comment type="similarity">
    <text evidence="1">Belongs to the dihydropyrimidine dehydrogenase family.</text>
</comment>
<protein>
    <recommendedName>
        <fullName evidence="12">dihydrouracil dehydrogenase (NAD(+))</fullName>
        <ecNumber evidence="12">1.3.1.1</ecNumber>
    </recommendedName>
    <alternativeName>
        <fullName evidence="7">Dihydrothymine dehydrogenase</fullName>
    </alternativeName>
    <alternativeName>
        <fullName evidence="6">Dihydrouracil dehydrogenase</fullName>
    </alternativeName>
</protein>
<dbReference type="Pfam" id="PF01180">
    <property type="entry name" value="DHO_dh"/>
    <property type="match status" value="1"/>
</dbReference>
<evidence type="ECO:0000256" key="8">
    <source>
        <dbReference type="ARBA" id="ARBA00047685"/>
    </source>
</evidence>
<evidence type="ECO:0000256" key="3">
    <source>
        <dbReference type="ARBA" id="ARBA00023002"/>
    </source>
</evidence>
<dbReference type="AlphaFoldDB" id="I4C1H3"/>
<dbReference type="eggNOG" id="COG0167">
    <property type="taxonomic scope" value="Bacteria"/>
</dbReference>
<dbReference type="PROSITE" id="PS51379">
    <property type="entry name" value="4FE4S_FER_2"/>
    <property type="match status" value="2"/>
</dbReference>
<dbReference type="eggNOG" id="COG1148">
    <property type="taxonomic scope" value="Bacteria"/>
</dbReference>
<sequence>MADLSVQFCGVRIKNPVLAASAEPTLNAGNMNKCIEAGAGGVIAKTMTDSPAMRELTTRSKWRFLDQRHEVCHGKVPRAFSLYGRSGLALETPEEFLPEIRKTLKFAADNDAVVVGSIGSTEISGWVELAKQMEDVGVPLLECNFGCPHPKMMPGVRTGMNVGQDFNYACEITQAVAEAVRIPVMIKVTPQVNDLVGFSGRLLDVGAKAVTLTNRFIGFVPDIESGKPLIWGQAGIGGPWVKPLTLRWIREVYLAYKERVAIAGTNGAYDWRDIVMFVMSGADIVEMCSAVMVYGYEWLGKQVKGLEEWMDAKGYKSLAQMKGIAAEAALPYANMPSEKARVIEDACIGCKRCLDACFYNAMQDGGEKTHVLEENCIGCGGCLSVCPQAGAIEINVV</sequence>
<comment type="subunit">
    <text evidence="11">Heterotetramer of 2 PreA and 2 PreT subunits.</text>
</comment>
<evidence type="ECO:0000313" key="15">
    <source>
        <dbReference type="Proteomes" id="UP000006055"/>
    </source>
</evidence>
<dbReference type="EMBL" id="CP003360">
    <property type="protein sequence ID" value="AFM23414.1"/>
    <property type="molecule type" value="Genomic_DNA"/>
</dbReference>
<dbReference type="PROSITE" id="PS00198">
    <property type="entry name" value="4FE4S_FER_1"/>
    <property type="match status" value="1"/>
</dbReference>
<dbReference type="SUPFAM" id="SSF51395">
    <property type="entry name" value="FMN-linked oxidoreductases"/>
    <property type="match status" value="1"/>
</dbReference>
<evidence type="ECO:0000256" key="5">
    <source>
        <dbReference type="ARBA" id="ARBA00023014"/>
    </source>
</evidence>
<dbReference type="PANTHER" id="PTHR43073:SF2">
    <property type="entry name" value="DIHYDROPYRIMIDINE DEHYDROGENASE [NADP(+)]"/>
    <property type="match status" value="1"/>
</dbReference>
<dbReference type="OrthoDB" id="9802377at2"/>
<comment type="function">
    <text evidence="10">Involved in pyrimidine base degradation. Catalyzes physiologically the reduction of uracil to 5,6-dihydrouracil (DHU) by using NADH as a specific cosubstrate. It also catalyzes the reverse reaction and the reduction of thymine to 5,6-dihydrothymine (DHT).</text>
</comment>
<evidence type="ECO:0000256" key="11">
    <source>
        <dbReference type="ARBA" id="ARBA00049714"/>
    </source>
</evidence>
<dbReference type="KEGG" id="dti:Desti_0688"/>
<proteinExistence type="inferred from homology"/>
<name>I4C1H3_DESTA</name>
<reference evidence="15" key="1">
    <citation type="submission" date="2012-06" db="EMBL/GenBank/DDBJ databases">
        <title>Complete sequence of chromosome of Desulfomonile tiedjei DSM 6799.</title>
        <authorList>
            <person name="Lucas S."/>
            <person name="Copeland A."/>
            <person name="Lapidus A."/>
            <person name="Glavina del Rio T."/>
            <person name="Dalin E."/>
            <person name="Tice H."/>
            <person name="Bruce D."/>
            <person name="Goodwin L."/>
            <person name="Pitluck S."/>
            <person name="Peters L."/>
            <person name="Ovchinnikova G."/>
            <person name="Zeytun A."/>
            <person name="Lu M."/>
            <person name="Kyrpides N."/>
            <person name="Mavromatis K."/>
            <person name="Ivanova N."/>
            <person name="Brettin T."/>
            <person name="Detter J.C."/>
            <person name="Han C."/>
            <person name="Larimer F."/>
            <person name="Land M."/>
            <person name="Hauser L."/>
            <person name="Markowitz V."/>
            <person name="Cheng J.-F."/>
            <person name="Hugenholtz P."/>
            <person name="Woyke T."/>
            <person name="Wu D."/>
            <person name="Spring S."/>
            <person name="Schroeder M."/>
            <person name="Brambilla E."/>
            <person name="Klenk H.-P."/>
            <person name="Eisen J.A."/>
        </authorList>
    </citation>
    <scope>NUCLEOTIDE SEQUENCE [LARGE SCALE GENOMIC DNA]</scope>
    <source>
        <strain evidence="15">ATCC 49306 / DSM 6799 / DCB-1</strain>
    </source>
</reference>
<dbReference type="InterPro" id="IPR017896">
    <property type="entry name" value="4Fe4S_Fe-S-bd"/>
</dbReference>
<dbReference type="InterPro" id="IPR005720">
    <property type="entry name" value="Dihydroorotate_DH_cat"/>
</dbReference>
<dbReference type="SUPFAM" id="SSF54862">
    <property type="entry name" value="4Fe-4S ferredoxins"/>
    <property type="match status" value="1"/>
</dbReference>
<keyword evidence="5" id="KW-0411">Iron-sulfur</keyword>
<feature type="domain" description="4Fe-4S ferredoxin-type" evidence="13">
    <location>
        <begin position="367"/>
        <end position="397"/>
    </location>
</feature>
<dbReference type="Gene3D" id="3.20.20.70">
    <property type="entry name" value="Aldolase class I"/>
    <property type="match status" value="1"/>
</dbReference>
<dbReference type="RefSeq" id="WP_014808570.1">
    <property type="nucleotide sequence ID" value="NC_018025.1"/>
</dbReference>
<evidence type="ECO:0000256" key="9">
    <source>
        <dbReference type="ARBA" id="ARBA00048792"/>
    </source>
</evidence>
<dbReference type="GO" id="GO:0051536">
    <property type="term" value="F:iron-sulfur cluster binding"/>
    <property type="evidence" value="ECO:0007669"/>
    <property type="project" value="UniProtKB-KW"/>
</dbReference>
<dbReference type="GO" id="GO:0006210">
    <property type="term" value="P:thymine catabolic process"/>
    <property type="evidence" value="ECO:0007669"/>
    <property type="project" value="TreeGrafter"/>
</dbReference>
<dbReference type="PANTHER" id="PTHR43073">
    <property type="entry name" value="DIHYDROPYRIMIDINE DEHYDROGENASE [NADP(+)]"/>
    <property type="match status" value="1"/>
</dbReference>
<dbReference type="GO" id="GO:0004159">
    <property type="term" value="F:dihydropyrimidine dehydrogenase (NAD+) activity"/>
    <property type="evidence" value="ECO:0007669"/>
    <property type="project" value="UniProtKB-EC"/>
</dbReference>
<comment type="catalytic activity">
    <reaction evidence="9">
        <text>5,6-dihydrouracil + NAD(+) = uracil + NADH + H(+)</text>
        <dbReference type="Rhea" id="RHEA:20189"/>
        <dbReference type="ChEBI" id="CHEBI:15378"/>
        <dbReference type="ChEBI" id="CHEBI:15901"/>
        <dbReference type="ChEBI" id="CHEBI:17568"/>
        <dbReference type="ChEBI" id="CHEBI:57540"/>
        <dbReference type="ChEBI" id="CHEBI:57945"/>
        <dbReference type="EC" id="1.3.1.1"/>
    </reaction>
</comment>
<dbReference type="Pfam" id="PF14697">
    <property type="entry name" value="Fer4_21"/>
    <property type="match status" value="1"/>
</dbReference>
<dbReference type="InterPro" id="IPR013785">
    <property type="entry name" value="Aldolase_TIM"/>
</dbReference>